<dbReference type="SUPFAM" id="SSF57802">
    <property type="entry name" value="Rubredoxin-like"/>
    <property type="match status" value="2"/>
</dbReference>
<dbReference type="PANTHER" id="PTHR47627:SF1">
    <property type="entry name" value="RUBREDOXIN-1-RELATED"/>
    <property type="match status" value="1"/>
</dbReference>
<evidence type="ECO:0000313" key="7">
    <source>
        <dbReference type="EMBL" id="EHQ91665.1"/>
    </source>
</evidence>
<keyword evidence="5" id="KW-0408">Iron</keyword>
<dbReference type="PROSITE" id="PS50903">
    <property type="entry name" value="RUBREDOXIN_LIKE"/>
    <property type="match status" value="2"/>
</dbReference>
<dbReference type="GO" id="GO:0043448">
    <property type="term" value="P:alkane catabolic process"/>
    <property type="evidence" value="ECO:0007669"/>
    <property type="project" value="TreeGrafter"/>
</dbReference>
<dbReference type="RefSeq" id="WP_007786695.1">
    <property type="nucleotide sequence ID" value="NZ_CM001441.1"/>
</dbReference>
<dbReference type="Gene3D" id="2.20.28.10">
    <property type="match status" value="2"/>
</dbReference>
<dbReference type="FunFam" id="2.20.28.10:FF:000001">
    <property type="entry name" value="Rubredoxin"/>
    <property type="match status" value="1"/>
</dbReference>
<keyword evidence="2" id="KW-0813">Transport</keyword>
<keyword evidence="4" id="KW-0249">Electron transport</keyword>
<evidence type="ECO:0000256" key="2">
    <source>
        <dbReference type="ARBA" id="ARBA00022448"/>
    </source>
</evidence>
<dbReference type="HOGENOM" id="CLU_1228536_0_0_9"/>
<keyword evidence="8" id="KW-1185">Reference proteome</keyword>
<dbReference type="AlphaFoldDB" id="H5XYV9"/>
<evidence type="ECO:0000259" key="6">
    <source>
        <dbReference type="PROSITE" id="PS50903"/>
    </source>
</evidence>
<evidence type="ECO:0000256" key="1">
    <source>
        <dbReference type="ARBA" id="ARBA00001965"/>
    </source>
</evidence>
<reference evidence="7 8" key="1">
    <citation type="submission" date="2011-11" db="EMBL/GenBank/DDBJ databases">
        <title>The Noncontiguous Finished genome of Desulfosporosinus youngiae DSM 17734.</title>
        <authorList>
            <consortium name="US DOE Joint Genome Institute (JGI-PGF)"/>
            <person name="Lucas S."/>
            <person name="Han J."/>
            <person name="Lapidus A."/>
            <person name="Cheng J.-F."/>
            <person name="Goodwin L."/>
            <person name="Pitluck S."/>
            <person name="Peters L."/>
            <person name="Ovchinnikova G."/>
            <person name="Lu M."/>
            <person name="Land M.L."/>
            <person name="Hauser L."/>
            <person name="Pester M."/>
            <person name="Spring S."/>
            <person name="Ollivier B."/>
            <person name="Rattei T."/>
            <person name="Klenk H.-P."/>
            <person name="Wagner M."/>
            <person name="Loy A."/>
            <person name="Woyke T.J."/>
        </authorList>
    </citation>
    <scope>NUCLEOTIDE SEQUENCE [LARGE SCALE GENOMIC DNA]</scope>
    <source>
        <strain evidence="7 8">DSM 17734</strain>
    </source>
</reference>
<evidence type="ECO:0000256" key="3">
    <source>
        <dbReference type="ARBA" id="ARBA00022723"/>
    </source>
</evidence>
<dbReference type="eggNOG" id="COG1592">
    <property type="taxonomic scope" value="Bacteria"/>
</dbReference>
<protein>
    <submittedName>
        <fullName evidence="7">Rubredoxin</fullName>
    </submittedName>
</protein>
<dbReference type="CDD" id="cd00730">
    <property type="entry name" value="rubredoxin"/>
    <property type="match status" value="1"/>
</dbReference>
<name>H5XYV9_9FIRM</name>
<dbReference type="InterPro" id="IPR048574">
    <property type="entry name" value="RUBY_RBDX"/>
</dbReference>
<dbReference type="GO" id="GO:0009055">
    <property type="term" value="F:electron transfer activity"/>
    <property type="evidence" value="ECO:0007669"/>
    <property type="project" value="TreeGrafter"/>
</dbReference>
<dbReference type="EMBL" id="CM001441">
    <property type="protein sequence ID" value="EHQ91665.1"/>
    <property type="molecule type" value="Genomic_DNA"/>
</dbReference>
<dbReference type="GO" id="GO:0005506">
    <property type="term" value="F:iron ion binding"/>
    <property type="evidence" value="ECO:0007669"/>
    <property type="project" value="InterPro"/>
</dbReference>
<dbReference type="PANTHER" id="PTHR47627">
    <property type="entry name" value="RUBREDOXIN"/>
    <property type="match status" value="1"/>
</dbReference>
<organism evidence="7 8">
    <name type="scientific">Desulfosporosinus youngiae DSM 17734</name>
    <dbReference type="NCBI Taxonomy" id="768710"/>
    <lineage>
        <taxon>Bacteria</taxon>
        <taxon>Bacillati</taxon>
        <taxon>Bacillota</taxon>
        <taxon>Clostridia</taxon>
        <taxon>Eubacteriales</taxon>
        <taxon>Desulfitobacteriaceae</taxon>
        <taxon>Desulfosporosinus</taxon>
    </lineage>
</organism>
<dbReference type="Pfam" id="PF00301">
    <property type="entry name" value="Rubredoxin"/>
    <property type="match status" value="1"/>
</dbReference>
<accession>H5XYV9</accession>
<evidence type="ECO:0000256" key="4">
    <source>
        <dbReference type="ARBA" id="ARBA00022982"/>
    </source>
</evidence>
<proteinExistence type="predicted"/>
<dbReference type="OrthoDB" id="9802447at2"/>
<dbReference type="InterPro" id="IPR050526">
    <property type="entry name" value="Rubredoxin_ET"/>
</dbReference>
<evidence type="ECO:0000256" key="5">
    <source>
        <dbReference type="ARBA" id="ARBA00023004"/>
    </source>
</evidence>
<dbReference type="Proteomes" id="UP000005104">
    <property type="component" value="Chromosome"/>
</dbReference>
<keyword evidence="3" id="KW-0479">Metal-binding</keyword>
<dbReference type="STRING" id="768710.DesyoDRAFT_4716"/>
<dbReference type="PRINTS" id="PR00163">
    <property type="entry name" value="RUBREDOXIN"/>
</dbReference>
<dbReference type="InterPro" id="IPR024935">
    <property type="entry name" value="Rubredoxin_dom"/>
</dbReference>
<sequence>MKKIKCTICGYTYDEAAGLPEKGIAPGTKWEDIPHDFTCPWCGAPKTVFEEAKKNNEVKENSSVETQETVEDEDFENLRELTAGEISVLCSNLAKGCEKQRLTEEMDLFYQLADYYKGKVVSQGGKRFRDVAELLKTDLAESYSKANSSASAKADRGALRALVWSEKVSRMVNSLLDRYEKEGEAVFEATKFYVCDICGFIYAGNDLPEVCPVCKVPNFKISQIGRR</sequence>
<evidence type="ECO:0000313" key="8">
    <source>
        <dbReference type="Proteomes" id="UP000005104"/>
    </source>
</evidence>
<feature type="domain" description="Rubredoxin-like" evidence="6">
    <location>
        <begin position="190"/>
        <end position="224"/>
    </location>
</feature>
<feature type="domain" description="Rubredoxin-like" evidence="6">
    <location>
        <begin position="1"/>
        <end position="52"/>
    </location>
</feature>
<dbReference type="InterPro" id="IPR024934">
    <property type="entry name" value="Rubredoxin-like_dom"/>
</dbReference>
<comment type="cofactor">
    <cofactor evidence="1">
        <name>Fe(3+)</name>
        <dbReference type="ChEBI" id="CHEBI:29034"/>
    </cofactor>
</comment>
<dbReference type="eggNOG" id="COG1773">
    <property type="taxonomic scope" value="Bacteria"/>
</dbReference>
<dbReference type="Pfam" id="PF21349">
    <property type="entry name" value="RUBY_RBDX"/>
    <property type="match status" value="1"/>
</dbReference>
<gene>
    <name evidence="7" type="ORF">DesyoDRAFT_4716</name>
</gene>